<dbReference type="Gene3D" id="1.25.40.10">
    <property type="entry name" value="Tetratricopeptide repeat domain"/>
    <property type="match status" value="1"/>
</dbReference>
<evidence type="ECO:0000256" key="3">
    <source>
        <dbReference type="ARBA" id="ARBA00023125"/>
    </source>
</evidence>
<evidence type="ECO:0000256" key="5">
    <source>
        <dbReference type="PROSITE-ProRule" id="PRU01091"/>
    </source>
</evidence>
<dbReference type="InterPro" id="IPR036388">
    <property type="entry name" value="WH-like_DNA-bd_sf"/>
</dbReference>
<reference evidence="8 9" key="1">
    <citation type="submission" date="2018-08" db="EMBL/GenBank/DDBJ databases">
        <title>Actinomadura jelena sp. nov., a novel Actinomycete isolated from soil in Chad.</title>
        <authorList>
            <person name="Shi L."/>
        </authorList>
    </citation>
    <scope>NUCLEOTIDE SEQUENCE [LARGE SCALE GENOMIC DNA]</scope>
    <source>
        <strain evidence="8 9">NEAU-G17</strain>
    </source>
</reference>
<dbReference type="InterPro" id="IPR011990">
    <property type="entry name" value="TPR-like_helical_dom_sf"/>
</dbReference>
<accession>A0A372JDD9</accession>
<evidence type="ECO:0000256" key="1">
    <source>
        <dbReference type="ARBA" id="ARBA00005820"/>
    </source>
</evidence>
<dbReference type="Pfam" id="PF00486">
    <property type="entry name" value="Trans_reg_C"/>
    <property type="match status" value="1"/>
</dbReference>
<feature type="region of interest" description="Disordered" evidence="6">
    <location>
        <begin position="1"/>
        <end position="41"/>
    </location>
</feature>
<dbReference type="EMBL" id="QURH01000883">
    <property type="protein sequence ID" value="RFU38033.1"/>
    <property type="molecule type" value="Genomic_DNA"/>
</dbReference>
<dbReference type="SUPFAM" id="SSF46894">
    <property type="entry name" value="C-terminal effector domain of the bipartite response regulators"/>
    <property type="match status" value="1"/>
</dbReference>
<dbReference type="PROSITE" id="PS51755">
    <property type="entry name" value="OMPR_PHOB"/>
    <property type="match status" value="1"/>
</dbReference>
<dbReference type="PANTHER" id="PTHR35807">
    <property type="entry name" value="TRANSCRIPTIONAL REGULATOR REDD-RELATED"/>
    <property type="match status" value="1"/>
</dbReference>
<feature type="compositionally biased region" description="Polar residues" evidence="6">
    <location>
        <begin position="8"/>
        <end position="17"/>
    </location>
</feature>
<gene>
    <name evidence="8" type="ORF">DZF91_29810</name>
</gene>
<feature type="domain" description="OmpR/PhoB-type" evidence="7">
    <location>
        <begin position="33"/>
        <end position="139"/>
    </location>
</feature>
<feature type="DNA-binding region" description="OmpR/PhoB-type" evidence="5">
    <location>
        <begin position="33"/>
        <end position="139"/>
    </location>
</feature>
<dbReference type="InterPro" id="IPR016032">
    <property type="entry name" value="Sig_transdc_resp-reg_C-effctor"/>
</dbReference>
<dbReference type="Gene3D" id="1.10.10.10">
    <property type="entry name" value="Winged helix-like DNA-binding domain superfamily/Winged helix DNA-binding domain"/>
    <property type="match status" value="1"/>
</dbReference>
<dbReference type="InterPro" id="IPR001867">
    <property type="entry name" value="OmpR/PhoB-type_DNA-bd"/>
</dbReference>
<keyword evidence="4" id="KW-0804">Transcription</keyword>
<comment type="caution">
    <text evidence="8">The sequence shown here is derived from an EMBL/GenBank/DDBJ whole genome shotgun (WGS) entry which is preliminary data.</text>
</comment>
<evidence type="ECO:0000256" key="4">
    <source>
        <dbReference type="ARBA" id="ARBA00023163"/>
    </source>
</evidence>
<keyword evidence="2" id="KW-0805">Transcription regulation</keyword>
<comment type="similarity">
    <text evidence="1">Belongs to the AfsR/DnrI/RedD regulatory family.</text>
</comment>
<dbReference type="Proteomes" id="UP000261811">
    <property type="component" value="Unassembled WGS sequence"/>
</dbReference>
<dbReference type="SMART" id="SM00862">
    <property type="entry name" value="Trans_reg_C"/>
    <property type="match status" value="1"/>
</dbReference>
<organism evidence="8 9">
    <name type="scientific">Actinomadura logoneensis</name>
    <dbReference type="NCBI Taxonomy" id="2293572"/>
    <lineage>
        <taxon>Bacteria</taxon>
        <taxon>Bacillati</taxon>
        <taxon>Actinomycetota</taxon>
        <taxon>Actinomycetes</taxon>
        <taxon>Streptosporangiales</taxon>
        <taxon>Thermomonosporaceae</taxon>
        <taxon>Actinomadura</taxon>
    </lineage>
</organism>
<sequence>MLRRAGPNRTTGTTSQVGTARCPGAGPGRARGGRMREAAGVTPTSLRCTLLGTLTVRRGATRIRTGPPQQGALLAALLLRGGRTAGVDELVAALWEREPPVRAVGTIRTYVSRLRGALEEDRARPRLLVSADGGYALRVPPESVDAVVFERLVRDGRTAAERGDHAEARRLLREADALWGGEP</sequence>
<dbReference type="AlphaFoldDB" id="A0A372JDD9"/>
<evidence type="ECO:0000313" key="9">
    <source>
        <dbReference type="Proteomes" id="UP000261811"/>
    </source>
</evidence>
<dbReference type="Pfam" id="PF03704">
    <property type="entry name" value="BTAD"/>
    <property type="match status" value="1"/>
</dbReference>
<dbReference type="GO" id="GO:0003677">
    <property type="term" value="F:DNA binding"/>
    <property type="evidence" value="ECO:0007669"/>
    <property type="project" value="UniProtKB-UniRule"/>
</dbReference>
<name>A0A372JDD9_9ACTN</name>
<dbReference type="PANTHER" id="PTHR35807:SF1">
    <property type="entry name" value="TRANSCRIPTIONAL REGULATOR REDD"/>
    <property type="match status" value="1"/>
</dbReference>
<dbReference type="GO" id="GO:0000160">
    <property type="term" value="P:phosphorelay signal transduction system"/>
    <property type="evidence" value="ECO:0007669"/>
    <property type="project" value="InterPro"/>
</dbReference>
<dbReference type="GO" id="GO:0006355">
    <property type="term" value="P:regulation of DNA-templated transcription"/>
    <property type="evidence" value="ECO:0007669"/>
    <property type="project" value="InterPro"/>
</dbReference>
<dbReference type="SUPFAM" id="SSF48452">
    <property type="entry name" value="TPR-like"/>
    <property type="match status" value="1"/>
</dbReference>
<proteinExistence type="inferred from homology"/>
<keyword evidence="3 5" id="KW-0238">DNA-binding</keyword>
<keyword evidence="9" id="KW-1185">Reference proteome</keyword>
<feature type="non-terminal residue" evidence="8">
    <location>
        <position position="183"/>
    </location>
</feature>
<protein>
    <submittedName>
        <fullName evidence="8">AfsR family transcriptional regulator</fullName>
    </submittedName>
</protein>
<dbReference type="InterPro" id="IPR005158">
    <property type="entry name" value="BTAD"/>
</dbReference>
<evidence type="ECO:0000256" key="6">
    <source>
        <dbReference type="SAM" id="MobiDB-lite"/>
    </source>
</evidence>
<evidence type="ECO:0000256" key="2">
    <source>
        <dbReference type="ARBA" id="ARBA00023015"/>
    </source>
</evidence>
<evidence type="ECO:0000313" key="8">
    <source>
        <dbReference type="EMBL" id="RFU38033.1"/>
    </source>
</evidence>
<evidence type="ECO:0000259" key="7">
    <source>
        <dbReference type="PROSITE" id="PS51755"/>
    </source>
</evidence>
<dbReference type="InterPro" id="IPR051677">
    <property type="entry name" value="AfsR-DnrI-RedD_regulator"/>
</dbReference>